<gene>
    <name evidence="5" type="ORF">C4E15_23235</name>
</gene>
<dbReference type="RefSeq" id="WP_104145070.1">
    <property type="nucleotide sequence ID" value="NZ_PREU01000012.1"/>
</dbReference>
<keyword evidence="3" id="KW-0804">Transcription</keyword>
<accession>A0A2S5GLI4</accession>
<dbReference type="InterPro" id="IPR036388">
    <property type="entry name" value="WH-like_DNA-bd_sf"/>
</dbReference>
<dbReference type="GO" id="GO:0003677">
    <property type="term" value="F:DNA binding"/>
    <property type="evidence" value="ECO:0007669"/>
    <property type="project" value="UniProtKB-KW"/>
</dbReference>
<dbReference type="PANTHER" id="PTHR42756:SF1">
    <property type="entry name" value="TRANSCRIPTIONAL REPRESSOR OF EMRAB OPERON"/>
    <property type="match status" value="1"/>
</dbReference>
<evidence type="ECO:0000313" key="5">
    <source>
        <dbReference type="EMBL" id="PPA73927.1"/>
    </source>
</evidence>
<dbReference type="InterPro" id="IPR000835">
    <property type="entry name" value="HTH_MarR-typ"/>
</dbReference>
<dbReference type="EMBL" id="PREU01000012">
    <property type="protein sequence ID" value="PPA73927.1"/>
    <property type="molecule type" value="Genomic_DNA"/>
</dbReference>
<dbReference type="Gene3D" id="1.10.10.10">
    <property type="entry name" value="Winged helix-like DNA-binding domain superfamily/Winged helix DNA-binding domain"/>
    <property type="match status" value="1"/>
</dbReference>
<sequence length="153" mass="16954">MATAKPAVLDRFYTGELGFMITSVRGSIHDALERELAPFDLTTPQYVVLNCLAKGWGRTLSDFCRVLAYDSGAMTRLLDRIVAKGYIRRVENEADRRSYLIELTEQGQAALPQALAATEVAMRRLLAGFSEADAETLHMLLSRVLMNAQADEA</sequence>
<dbReference type="Proteomes" id="UP000239990">
    <property type="component" value="Unassembled WGS sequence"/>
</dbReference>
<keyword evidence="1" id="KW-0805">Transcription regulation</keyword>
<proteinExistence type="predicted"/>
<evidence type="ECO:0000256" key="3">
    <source>
        <dbReference type="ARBA" id="ARBA00023163"/>
    </source>
</evidence>
<evidence type="ECO:0000256" key="1">
    <source>
        <dbReference type="ARBA" id="ARBA00023015"/>
    </source>
</evidence>
<evidence type="ECO:0000259" key="4">
    <source>
        <dbReference type="PROSITE" id="PS50995"/>
    </source>
</evidence>
<dbReference type="SUPFAM" id="SSF46785">
    <property type="entry name" value="Winged helix' DNA-binding domain"/>
    <property type="match status" value="1"/>
</dbReference>
<reference evidence="5 6" key="1">
    <citation type="submission" date="2018-02" db="EMBL/GenBank/DDBJ databases">
        <title>Draft Genome of Achromobacter spanius stain 6.</title>
        <authorList>
            <person name="Gunasekera T.S."/>
            <person name="Radwan O."/>
            <person name="Ruiz O.N."/>
        </authorList>
    </citation>
    <scope>NUCLEOTIDE SEQUENCE [LARGE SCALE GENOMIC DNA]</scope>
    <source>
        <strain evidence="5 6">6</strain>
    </source>
</reference>
<name>A0A2S5GLI4_9BURK</name>
<evidence type="ECO:0000313" key="6">
    <source>
        <dbReference type="Proteomes" id="UP000239990"/>
    </source>
</evidence>
<dbReference type="Pfam" id="PF12802">
    <property type="entry name" value="MarR_2"/>
    <property type="match status" value="1"/>
</dbReference>
<evidence type="ECO:0000256" key="2">
    <source>
        <dbReference type="ARBA" id="ARBA00023125"/>
    </source>
</evidence>
<protein>
    <submittedName>
        <fullName evidence="5">MarR family transcriptional regulator</fullName>
    </submittedName>
</protein>
<dbReference type="PRINTS" id="PR00598">
    <property type="entry name" value="HTHMARR"/>
</dbReference>
<dbReference type="GO" id="GO:0003700">
    <property type="term" value="F:DNA-binding transcription factor activity"/>
    <property type="evidence" value="ECO:0007669"/>
    <property type="project" value="InterPro"/>
</dbReference>
<dbReference type="AlphaFoldDB" id="A0A2S5GLI4"/>
<dbReference type="InterPro" id="IPR036390">
    <property type="entry name" value="WH_DNA-bd_sf"/>
</dbReference>
<dbReference type="SMART" id="SM00347">
    <property type="entry name" value="HTH_MARR"/>
    <property type="match status" value="1"/>
</dbReference>
<feature type="domain" description="HTH marR-type" evidence="4">
    <location>
        <begin position="14"/>
        <end position="146"/>
    </location>
</feature>
<dbReference type="OrthoDB" id="6195716at2"/>
<comment type="caution">
    <text evidence="5">The sequence shown here is derived from an EMBL/GenBank/DDBJ whole genome shotgun (WGS) entry which is preliminary data.</text>
</comment>
<dbReference type="PANTHER" id="PTHR42756">
    <property type="entry name" value="TRANSCRIPTIONAL REGULATOR, MARR"/>
    <property type="match status" value="1"/>
</dbReference>
<organism evidence="5 6">
    <name type="scientific">Achromobacter spanius</name>
    <dbReference type="NCBI Taxonomy" id="217203"/>
    <lineage>
        <taxon>Bacteria</taxon>
        <taxon>Pseudomonadati</taxon>
        <taxon>Pseudomonadota</taxon>
        <taxon>Betaproteobacteria</taxon>
        <taxon>Burkholderiales</taxon>
        <taxon>Alcaligenaceae</taxon>
        <taxon>Achromobacter</taxon>
    </lineage>
</organism>
<keyword evidence="2" id="KW-0238">DNA-binding</keyword>
<dbReference type="PROSITE" id="PS50995">
    <property type="entry name" value="HTH_MARR_2"/>
    <property type="match status" value="1"/>
</dbReference>